<feature type="region of interest" description="Disordered" evidence="2">
    <location>
        <begin position="1330"/>
        <end position="1355"/>
    </location>
</feature>
<feature type="region of interest" description="Disordered" evidence="2">
    <location>
        <begin position="199"/>
        <end position="219"/>
    </location>
</feature>
<dbReference type="PANTHER" id="PTHR24111">
    <property type="entry name" value="LEUCINE-RICH REPEAT-CONTAINING PROTEIN 34"/>
    <property type="match status" value="1"/>
</dbReference>
<evidence type="ECO:0000256" key="2">
    <source>
        <dbReference type="SAM" id="MobiDB-lite"/>
    </source>
</evidence>
<proteinExistence type="predicted"/>
<keyword evidence="4" id="KW-1185">Reference proteome</keyword>
<organism evidence="3 4">
    <name type="scientific">Brettanomyces naardenensis</name>
    <name type="common">Yeast</name>
    <dbReference type="NCBI Taxonomy" id="13370"/>
    <lineage>
        <taxon>Eukaryota</taxon>
        <taxon>Fungi</taxon>
        <taxon>Dikarya</taxon>
        <taxon>Ascomycota</taxon>
        <taxon>Saccharomycotina</taxon>
        <taxon>Pichiomycetes</taxon>
        <taxon>Pichiales</taxon>
        <taxon>Pichiaceae</taxon>
        <taxon>Brettanomyces</taxon>
    </lineage>
</organism>
<accession>A0A448YS74</accession>
<reference evidence="3 4" key="1">
    <citation type="submission" date="2018-12" db="EMBL/GenBank/DDBJ databases">
        <authorList>
            <person name="Tiukova I."/>
            <person name="Dainat J."/>
        </authorList>
    </citation>
    <scope>NUCLEOTIDE SEQUENCE [LARGE SCALE GENOMIC DNA]</scope>
</reference>
<evidence type="ECO:0000313" key="3">
    <source>
        <dbReference type="EMBL" id="VEU23740.1"/>
    </source>
</evidence>
<dbReference type="Gene3D" id="3.80.10.10">
    <property type="entry name" value="Ribonuclease Inhibitor"/>
    <property type="match status" value="2"/>
</dbReference>
<keyword evidence="1" id="KW-0677">Repeat</keyword>
<name>A0A448YS74_BRENA</name>
<sequence length="1355" mass="151102">MSAINSTEQSDLQHKKLRQRLEDELSYRNSLLETGDYDWFMRASNSSLPPKKHLQPPGVTDKKSQKAAPSVSTSRSVATSVRADNEDEPRAQDDKNDLSVSLERSKTTDLGSLPSATATGLDSDSTSLNDLTRTATNISLSNVDKTPRRARGYSGESTNLDIGVTPEGSVLPSHNSVNTKKEPKGGFFKKLFGKKVEKHTSVQRSSISNSRKPSTSSIPTLREPTVLLGTSAIPSPSIARRATNPTIPRSVSPSSTGMSEENCSIVSAASSSIHTRKTISNSENSFIPSPSSSSASVTLSDQYKDIDPLLARYLHDIDVASRDNVPAPETYAHVRHLFGPSTSARVIYEKDTIPPHPDKPKMPSAFAAHPRFGGSIELELFERQKREKAQQKENAGGVFGSFLRRTKSNSGDHALMRIICNESEASPPLNFKPLPYTKPPPKYERKPPMEPLQDVKPMKKVAFATTTFVNDPPQQIPSRHPRKGNVEFGPDGELIIHKITAEDKAHATCGIVVGGSGHLKLLNEVSENEQGAQAGTATDLSDVSAANMARSSSDHTIREEDRILAAKKAVENAGSYADEATPDHVGTDKIKIDTPMVRRKRQMEKPLVTLKIDELYTRCCHLREILPIPATLKQIPKGSTDPIPILRLRNPKPSMIEILSFTDFIRIAPIICLSLDGVSLTHEMFRLVLSSLLYKRYLEKLSLRNTPIDAEGWKMLCWFLSMNKALKRLDVTQCPSLSVTPQKAHKHKKKSQVQEAPRMTCNMEDRSDMDWSLLTASIIYRAGIFELILSGCKIGDTNVFKNLLNLGLTNTRKLGLAYNDLSLEQCNIVAQWMAENKDCVGIDLGYNDMSSNLRPFINYAQRAYFNSSLWMLSLNSCNLLDCPETEQMFDAFSKLEHLKYLDISNNKKLFSTFMNKLCVYLPIFSGLARLNFDDNGLDSVSMVKLCECLPLMTHLNYLSIRGNKMDETVCMAMCRSLQSSNTIFTMDFDKDAVPEKYQRRFGLLTMKNMERTLYDEDHNNKNSLVMSVLGPDGGESIRKELGIPDGLSFGQAMIDIIKRHKTVSPEDVTKFLDVARRLRSKMKTTISELMNLHLNNKLSFEGKELLIRLVNIDSSISKGMELINDERLRSIPTYDTSAAAREYFEKVFENDRSSSIASSGTTRENEAIELKSDNTDLPSLITNEATRTSSEMLSDEAQVFKTNSSAFDAEPAKSTGAITDATADKISPEDFNTRRERYKNVMMRTHDPLDVVKLLNHLKEKGVGLAELYKKAPCATINNTRANSRTTKVTVVDDGQTDSPDEEYLSEYAEEGLEPDEEMMKLYDSVLKDLVKESHEEEQEEAKTEEEVEEKEEGK</sequence>
<gene>
    <name evidence="3" type="ORF">BRENAR_LOCUS4469</name>
</gene>
<feature type="compositionally biased region" description="Low complexity" evidence="2">
    <location>
        <begin position="70"/>
        <end position="82"/>
    </location>
</feature>
<feature type="region of interest" description="Disordered" evidence="2">
    <location>
        <begin position="236"/>
        <end position="261"/>
    </location>
</feature>
<dbReference type="FunCoup" id="A0A448YS74">
    <property type="interactions" value="137"/>
</dbReference>
<dbReference type="InParanoid" id="A0A448YS74"/>
<dbReference type="Proteomes" id="UP000290900">
    <property type="component" value="Unassembled WGS sequence"/>
</dbReference>
<evidence type="ECO:0000256" key="1">
    <source>
        <dbReference type="ARBA" id="ARBA00022737"/>
    </source>
</evidence>
<dbReference type="OrthoDB" id="8436363at2759"/>
<dbReference type="InterPro" id="IPR032675">
    <property type="entry name" value="LRR_dom_sf"/>
</dbReference>
<feature type="compositionally biased region" description="Basic and acidic residues" evidence="2">
    <location>
        <begin position="88"/>
        <end position="107"/>
    </location>
</feature>
<dbReference type="STRING" id="13370.A0A448YS74"/>
<feature type="compositionally biased region" description="Polar residues" evidence="2">
    <location>
        <begin position="243"/>
        <end position="261"/>
    </location>
</feature>
<feature type="compositionally biased region" description="Acidic residues" evidence="2">
    <location>
        <begin position="1336"/>
        <end position="1355"/>
    </location>
</feature>
<dbReference type="PANTHER" id="PTHR24111:SF0">
    <property type="entry name" value="LEUCINE-RICH REPEAT-CONTAINING PROTEIN"/>
    <property type="match status" value="1"/>
</dbReference>
<feature type="compositionally biased region" description="Polar residues" evidence="2">
    <location>
        <begin position="202"/>
        <end position="219"/>
    </location>
</feature>
<feature type="compositionally biased region" description="Polar residues" evidence="2">
    <location>
        <begin position="108"/>
        <end position="144"/>
    </location>
</feature>
<dbReference type="EMBL" id="CAACVR010000056">
    <property type="protein sequence ID" value="VEU23740.1"/>
    <property type="molecule type" value="Genomic_DNA"/>
</dbReference>
<feature type="region of interest" description="Disordered" evidence="2">
    <location>
        <begin position="41"/>
        <end position="182"/>
    </location>
</feature>
<dbReference type="InterPro" id="IPR052201">
    <property type="entry name" value="LRR-containing_regulator"/>
</dbReference>
<dbReference type="SUPFAM" id="SSF52047">
    <property type="entry name" value="RNI-like"/>
    <property type="match status" value="1"/>
</dbReference>
<protein>
    <submittedName>
        <fullName evidence="3">DEKNAAC104840</fullName>
    </submittedName>
</protein>
<evidence type="ECO:0000313" key="4">
    <source>
        <dbReference type="Proteomes" id="UP000290900"/>
    </source>
</evidence>